<comment type="caution">
    <text evidence="1">The sequence shown here is derived from an EMBL/GenBank/DDBJ whole genome shotgun (WGS) entry which is preliminary data.</text>
</comment>
<proteinExistence type="predicted"/>
<reference evidence="2 3" key="2">
    <citation type="submission" date="2024-05" db="EMBL/GenBank/DDBJ databases">
        <authorList>
            <person name="Chen Y."/>
            <person name="Shah S."/>
            <person name="Dougan E. K."/>
            <person name="Thang M."/>
            <person name="Chan C."/>
        </authorList>
    </citation>
    <scope>NUCLEOTIDE SEQUENCE [LARGE SCALE GENOMIC DNA]</scope>
</reference>
<dbReference type="AlphaFoldDB" id="A0A9P1BT26"/>
<dbReference type="EMBL" id="CAMXCT020000376">
    <property type="protein sequence ID" value="CAL1131308.1"/>
    <property type="molecule type" value="Genomic_DNA"/>
</dbReference>
<sequence>MASPQCMEASERKRQYSAMGRAIHKCCNPSLLAKYQLCSDTERWTMLKQWLTNDGKTDSINVEEKYTRWTEELRSDKYSTVTLLQLEKTYGSSQEAKDFIAELIKGQSGIAHPQAPNCPKAKMYKVLREISEEISQGQKGESMMSVGGRVRNPQLKAMLAKQLGQSLESLEGASLVDLKTGRITSKKGKKEKTPVQLALDELKKVNAKFLAKTLVHNI</sequence>
<evidence type="ECO:0000313" key="1">
    <source>
        <dbReference type="EMBL" id="CAI3977933.1"/>
    </source>
</evidence>
<dbReference type="EMBL" id="CAMXCT030000376">
    <property type="protein sequence ID" value="CAL4765245.1"/>
    <property type="molecule type" value="Genomic_DNA"/>
</dbReference>
<name>A0A9P1BT26_9DINO</name>
<accession>A0A9P1BT26</accession>
<evidence type="ECO:0000313" key="3">
    <source>
        <dbReference type="Proteomes" id="UP001152797"/>
    </source>
</evidence>
<dbReference type="EMBL" id="CAMXCT010000376">
    <property type="protein sequence ID" value="CAI3977933.1"/>
    <property type="molecule type" value="Genomic_DNA"/>
</dbReference>
<dbReference type="OrthoDB" id="434134at2759"/>
<dbReference type="Proteomes" id="UP001152797">
    <property type="component" value="Unassembled WGS sequence"/>
</dbReference>
<reference evidence="1" key="1">
    <citation type="submission" date="2022-10" db="EMBL/GenBank/DDBJ databases">
        <authorList>
            <person name="Chen Y."/>
            <person name="Dougan E. K."/>
            <person name="Chan C."/>
            <person name="Rhodes N."/>
            <person name="Thang M."/>
        </authorList>
    </citation>
    <scope>NUCLEOTIDE SEQUENCE</scope>
</reference>
<gene>
    <name evidence="1" type="ORF">C1SCF055_LOCUS6030</name>
</gene>
<protein>
    <submittedName>
        <fullName evidence="1">Uncharacterized protein</fullName>
    </submittedName>
</protein>
<organism evidence="1">
    <name type="scientific">Cladocopium goreaui</name>
    <dbReference type="NCBI Taxonomy" id="2562237"/>
    <lineage>
        <taxon>Eukaryota</taxon>
        <taxon>Sar</taxon>
        <taxon>Alveolata</taxon>
        <taxon>Dinophyceae</taxon>
        <taxon>Suessiales</taxon>
        <taxon>Symbiodiniaceae</taxon>
        <taxon>Cladocopium</taxon>
    </lineage>
</organism>
<evidence type="ECO:0000313" key="2">
    <source>
        <dbReference type="EMBL" id="CAL4765245.1"/>
    </source>
</evidence>
<keyword evidence="3" id="KW-1185">Reference proteome</keyword>